<keyword evidence="3" id="KW-1185">Reference proteome</keyword>
<dbReference type="EMBL" id="SGPL01000464">
    <property type="protein sequence ID" value="THH12433.1"/>
    <property type="molecule type" value="Genomic_DNA"/>
</dbReference>
<evidence type="ECO:0000256" key="1">
    <source>
        <dbReference type="SAM" id="MobiDB-lite"/>
    </source>
</evidence>
<comment type="caution">
    <text evidence="2">The sequence shown here is derived from an EMBL/GenBank/DDBJ whole genome shotgun (WGS) entry which is preliminary data.</text>
</comment>
<sequence>MYSTPNHDSEPAHSTPDPARIHAHSVAASLNPLSTDTIEVGLASESNARRRRTISSPAQPSPSLSQKKKENLPLHPSRQFVRVYAREATSAVHHNDITATKPTRKPLDALSNTVHASRAPSSNVQRSNIASTRSIFNIQR</sequence>
<name>A0A4V3XE61_9AGAM</name>
<dbReference type="AlphaFoldDB" id="A0A4V3XE61"/>
<evidence type="ECO:0000313" key="2">
    <source>
        <dbReference type="EMBL" id="THH12433.1"/>
    </source>
</evidence>
<evidence type="ECO:0000313" key="3">
    <source>
        <dbReference type="Proteomes" id="UP000310158"/>
    </source>
</evidence>
<accession>A0A4V3XE61</accession>
<feature type="region of interest" description="Disordered" evidence="1">
    <location>
        <begin position="1"/>
        <end position="23"/>
    </location>
</feature>
<gene>
    <name evidence="2" type="ORF">EW146_g7702</name>
</gene>
<feature type="compositionally biased region" description="Low complexity" evidence="1">
    <location>
        <begin position="55"/>
        <end position="65"/>
    </location>
</feature>
<reference evidence="2 3" key="1">
    <citation type="submission" date="2019-02" db="EMBL/GenBank/DDBJ databases">
        <title>Genome sequencing of the rare red list fungi Bondarzewia mesenterica.</title>
        <authorList>
            <person name="Buettner E."/>
            <person name="Kellner H."/>
        </authorList>
    </citation>
    <scope>NUCLEOTIDE SEQUENCE [LARGE SCALE GENOMIC DNA]</scope>
    <source>
        <strain evidence="2 3">DSM 108281</strain>
    </source>
</reference>
<proteinExistence type="predicted"/>
<dbReference type="Proteomes" id="UP000310158">
    <property type="component" value="Unassembled WGS sequence"/>
</dbReference>
<protein>
    <submittedName>
        <fullName evidence="2">Uncharacterized protein</fullName>
    </submittedName>
</protein>
<organism evidence="2 3">
    <name type="scientific">Bondarzewia mesenterica</name>
    <dbReference type="NCBI Taxonomy" id="1095465"/>
    <lineage>
        <taxon>Eukaryota</taxon>
        <taxon>Fungi</taxon>
        <taxon>Dikarya</taxon>
        <taxon>Basidiomycota</taxon>
        <taxon>Agaricomycotina</taxon>
        <taxon>Agaricomycetes</taxon>
        <taxon>Russulales</taxon>
        <taxon>Bondarzewiaceae</taxon>
        <taxon>Bondarzewia</taxon>
    </lineage>
</organism>
<feature type="region of interest" description="Disordered" evidence="1">
    <location>
        <begin position="43"/>
        <end position="76"/>
    </location>
</feature>